<dbReference type="RefSeq" id="WP_379570810.1">
    <property type="nucleotide sequence ID" value="NZ_JBHSQK010000096.1"/>
</dbReference>
<comment type="caution">
    <text evidence="2">The sequence shown here is derived from an EMBL/GenBank/DDBJ whole genome shotgun (WGS) entry which is preliminary data.</text>
</comment>
<feature type="region of interest" description="Disordered" evidence="1">
    <location>
        <begin position="186"/>
        <end position="215"/>
    </location>
</feature>
<sequence>MSTVGRRAEQAVMAVARLAGPQRTEVQILHAGTDDAAVSVRIGKVLLYIHQESTAEHFQRVWEEAKDAIDALPASADQRLTRALRGMPEPAIAANAVGMPACAVTTGKTKGDPPKPYIRVQLGRIAYEVRDRDAFNTCANSFAYARKQAALAFVQPGKNLIVHGAFEVAGDVFYPTSDIDDLRAPKKRAAPTTTERLQANAGLAVPKPAPQIQAH</sequence>
<name>A0ABW1II61_9PSEU</name>
<evidence type="ECO:0000256" key="1">
    <source>
        <dbReference type="SAM" id="MobiDB-lite"/>
    </source>
</evidence>
<proteinExistence type="predicted"/>
<evidence type="ECO:0000313" key="2">
    <source>
        <dbReference type="EMBL" id="MFC5952169.1"/>
    </source>
</evidence>
<dbReference type="EMBL" id="JBHSQK010000096">
    <property type="protein sequence ID" value="MFC5952169.1"/>
    <property type="molecule type" value="Genomic_DNA"/>
</dbReference>
<protein>
    <submittedName>
        <fullName evidence="2">Uncharacterized protein</fullName>
    </submittedName>
</protein>
<accession>A0ABW1II61</accession>
<dbReference type="Proteomes" id="UP001596119">
    <property type="component" value="Unassembled WGS sequence"/>
</dbReference>
<organism evidence="2 3">
    <name type="scientific">Pseudonocardia lutea</name>
    <dbReference type="NCBI Taxonomy" id="2172015"/>
    <lineage>
        <taxon>Bacteria</taxon>
        <taxon>Bacillati</taxon>
        <taxon>Actinomycetota</taxon>
        <taxon>Actinomycetes</taxon>
        <taxon>Pseudonocardiales</taxon>
        <taxon>Pseudonocardiaceae</taxon>
        <taxon>Pseudonocardia</taxon>
    </lineage>
</organism>
<evidence type="ECO:0000313" key="3">
    <source>
        <dbReference type="Proteomes" id="UP001596119"/>
    </source>
</evidence>
<gene>
    <name evidence="2" type="ORF">ACFQH9_28280</name>
</gene>
<reference evidence="3" key="1">
    <citation type="journal article" date="2019" name="Int. J. Syst. Evol. Microbiol.">
        <title>The Global Catalogue of Microorganisms (GCM) 10K type strain sequencing project: providing services to taxonomists for standard genome sequencing and annotation.</title>
        <authorList>
            <consortium name="The Broad Institute Genomics Platform"/>
            <consortium name="The Broad Institute Genome Sequencing Center for Infectious Disease"/>
            <person name="Wu L."/>
            <person name="Ma J."/>
        </authorList>
    </citation>
    <scope>NUCLEOTIDE SEQUENCE [LARGE SCALE GENOMIC DNA]</scope>
    <source>
        <strain evidence="3">CGMCC 4.7397</strain>
    </source>
</reference>
<keyword evidence="3" id="KW-1185">Reference proteome</keyword>